<dbReference type="PROSITE" id="PS01031">
    <property type="entry name" value="SHSP"/>
    <property type="match status" value="1"/>
</dbReference>
<evidence type="ECO:0000256" key="1">
    <source>
        <dbReference type="PROSITE-ProRule" id="PRU00285"/>
    </source>
</evidence>
<dbReference type="PANTHER" id="PTHR11527">
    <property type="entry name" value="HEAT-SHOCK PROTEIN 20 FAMILY MEMBER"/>
    <property type="match status" value="1"/>
</dbReference>
<reference evidence="4 5" key="1">
    <citation type="submission" date="2019-06" db="EMBL/GenBank/DDBJ databases">
        <title>Sequencing the genomes of 1000 actinobacteria strains.</title>
        <authorList>
            <person name="Klenk H.-P."/>
        </authorList>
    </citation>
    <scope>NUCLEOTIDE SEQUENCE [LARGE SCALE GENOMIC DNA]</scope>
    <source>
        <strain evidence="4 5">DSM 43186</strain>
    </source>
</reference>
<protein>
    <submittedName>
        <fullName evidence="4">HSP20 family protein</fullName>
    </submittedName>
</protein>
<evidence type="ECO:0000313" key="5">
    <source>
        <dbReference type="Proteomes" id="UP000319213"/>
    </source>
</evidence>
<dbReference type="Gene3D" id="2.60.40.790">
    <property type="match status" value="1"/>
</dbReference>
<dbReference type="InterPro" id="IPR008978">
    <property type="entry name" value="HSP20-like_chaperone"/>
</dbReference>
<dbReference type="Proteomes" id="UP000319213">
    <property type="component" value="Unassembled WGS sequence"/>
</dbReference>
<evidence type="ECO:0000259" key="3">
    <source>
        <dbReference type="PROSITE" id="PS01031"/>
    </source>
</evidence>
<dbReference type="EMBL" id="VFPQ01000001">
    <property type="protein sequence ID" value="TQM77246.1"/>
    <property type="molecule type" value="Genomic_DNA"/>
</dbReference>
<dbReference type="InterPro" id="IPR002068">
    <property type="entry name" value="A-crystallin/Hsp20_dom"/>
</dbReference>
<sequence length="152" mass="17484">MLTRRHGRADITPLSPFREFQDLYDRLDRLISATMGEMVFPRETTTPWVPFADVCETEDSFVVEADLPGVTRDQIDVQLTDRELIITGEVKEEERDARMHRRTRRTGEFEFRTMLPGEINADQVDAKLRDGVLTVTIPKAQAAKPRHIQVST</sequence>
<name>A0A543J340_9ACTN</name>
<evidence type="ECO:0000256" key="2">
    <source>
        <dbReference type="RuleBase" id="RU003616"/>
    </source>
</evidence>
<dbReference type="CDD" id="cd06464">
    <property type="entry name" value="ACD_sHsps-like"/>
    <property type="match status" value="1"/>
</dbReference>
<accession>A0A543J340</accession>
<dbReference type="Pfam" id="PF00011">
    <property type="entry name" value="HSP20"/>
    <property type="match status" value="1"/>
</dbReference>
<comment type="similarity">
    <text evidence="1 2">Belongs to the small heat shock protein (HSP20) family.</text>
</comment>
<organism evidence="4 5">
    <name type="scientific">Thermopolyspora flexuosa</name>
    <dbReference type="NCBI Taxonomy" id="103836"/>
    <lineage>
        <taxon>Bacteria</taxon>
        <taxon>Bacillati</taxon>
        <taxon>Actinomycetota</taxon>
        <taxon>Actinomycetes</taxon>
        <taxon>Streptosporangiales</taxon>
        <taxon>Streptosporangiaceae</taxon>
        <taxon>Thermopolyspora</taxon>
    </lineage>
</organism>
<keyword evidence="5" id="KW-1185">Reference proteome</keyword>
<evidence type="ECO:0000313" key="4">
    <source>
        <dbReference type="EMBL" id="TQM77246.1"/>
    </source>
</evidence>
<dbReference type="InterPro" id="IPR031107">
    <property type="entry name" value="Small_HSP"/>
</dbReference>
<comment type="caution">
    <text evidence="4">The sequence shown here is derived from an EMBL/GenBank/DDBJ whole genome shotgun (WGS) entry which is preliminary data.</text>
</comment>
<feature type="domain" description="SHSP" evidence="3">
    <location>
        <begin position="43"/>
        <end position="152"/>
    </location>
</feature>
<dbReference type="SUPFAM" id="SSF49764">
    <property type="entry name" value="HSP20-like chaperones"/>
    <property type="match status" value="1"/>
</dbReference>
<gene>
    <name evidence="4" type="ORF">FHX40_4003</name>
</gene>
<dbReference type="AlphaFoldDB" id="A0A543J340"/>
<proteinExistence type="inferred from homology"/>